<dbReference type="PANTHER" id="PTHR33362:SF5">
    <property type="entry name" value="C4-DICARBOXYLATE TRAP TRANSPORTER LARGE PERMEASE PROTEIN DCTM"/>
    <property type="match status" value="1"/>
</dbReference>
<keyword evidence="2" id="KW-1003">Cell membrane</keyword>
<evidence type="ECO:0000256" key="1">
    <source>
        <dbReference type="ARBA" id="ARBA00004429"/>
    </source>
</evidence>
<protein>
    <submittedName>
        <fullName evidence="9">TRAP-type C4-dicarboxylate transport system, large permease component</fullName>
    </submittedName>
</protein>
<dbReference type="PIRSF" id="PIRSF006066">
    <property type="entry name" value="HI0050"/>
    <property type="match status" value="1"/>
</dbReference>
<gene>
    <name evidence="9" type="ORF">MNBD_GAMMA06-731</name>
</gene>
<feature type="transmembrane region" description="Helical" evidence="7">
    <location>
        <begin position="352"/>
        <end position="377"/>
    </location>
</feature>
<evidence type="ECO:0000259" key="8">
    <source>
        <dbReference type="Pfam" id="PF06808"/>
    </source>
</evidence>
<comment type="subcellular location">
    <subcellularLocation>
        <location evidence="1">Cell inner membrane</location>
        <topology evidence="1">Multi-pass membrane protein</topology>
    </subcellularLocation>
</comment>
<feature type="transmembrane region" description="Helical" evidence="7">
    <location>
        <begin position="310"/>
        <end position="340"/>
    </location>
</feature>
<evidence type="ECO:0000256" key="3">
    <source>
        <dbReference type="ARBA" id="ARBA00022519"/>
    </source>
</evidence>
<accession>A0A3B0WWD2</accession>
<name>A0A3B0WWD2_9ZZZZ</name>
<feature type="transmembrane region" description="Helical" evidence="7">
    <location>
        <begin position="168"/>
        <end position="188"/>
    </location>
</feature>
<keyword evidence="5 7" id="KW-1133">Transmembrane helix</keyword>
<evidence type="ECO:0000256" key="5">
    <source>
        <dbReference type="ARBA" id="ARBA00022989"/>
    </source>
</evidence>
<dbReference type="AlphaFoldDB" id="A0A3B0WWD2"/>
<dbReference type="Pfam" id="PF06808">
    <property type="entry name" value="DctM"/>
    <property type="match status" value="1"/>
</dbReference>
<proteinExistence type="predicted"/>
<feature type="transmembrane region" description="Helical" evidence="7">
    <location>
        <begin position="389"/>
        <end position="410"/>
    </location>
</feature>
<keyword evidence="6 7" id="KW-0472">Membrane</keyword>
<feature type="domain" description="TRAP C4-dicarboxylate transport system permease DctM subunit" evidence="8">
    <location>
        <begin position="6"/>
        <end position="413"/>
    </location>
</feature>
<evidence type="ECO:0000256" key="2">
    <source>
        <dbReference type="ARBA" id="ARBA00022475"/>
    </source>
</evidence>
<keyword evidence="4 7" id="KW-0812">Transmembrane</keyword>
<feature type="transmembrane region" description="Helical" evidence="7">
    <location>
        <begin position="271"/>
        <end position="290"/>
    </location>
</feature>
<dbReference type="PANTHER" id="PTHR33362">
    <property type="entry name" value="SIALIC ACID TRAP TRANSPORTER PERMEASE PROTEIN SIAT-RELATED"/>
    <property type="match status" value="1"/>
</dbReference>
<feature type="transmembrane region" description="Helical" evidence="7">
    <location>
        <begin position="90"/>
        <end position="120"/>
    </location>
</feature>
<evidence type="ECO:0000313" key="9">
    <source>
        <dbReference type="EMBL" id="VAW53509.1"/>
    </source>
</evidence>
<feature type="transmembrane region" description="Helical" evidence="7">
    <location>
        <begin position="52"/>
        <end position="70"/>
    </location>
</feature>
<reference evidence="9" key="1">
    <citation type="submission" date="2018-06" db="EMBL/GenBank/DDBJ databases">
        <authorList>
            <person name="Zhirakovskaya E."/>
        </authorList>
    </citation>
    <scope>NUCLEOTIDE SEQUENCE</scope>
</reference>
<feature type="transmembrane region" description="Helical" evidence="7">
    <location>
        <begin position="6"/>
        <end position="31"/>
    </location>
</feature>
<dbReference type="NCBIfam" id="TIGR00786">
    <property type="entry name" value="dctM"/>
    <property type="match status" value="1"/>
</dbReference>
<dbReference type="InterPro" id="IPR010656">
    <property type="entry name" value="DctM"/>
</dbReference>
<organism evidence="9">
    <name type="scientific">hydrothermal vent metagenome</name>
    <dbReference type="NCBI Taxonomy" id="652676"/>
    <lineage>
        <taxon>unclassified sequences</taxon>
        <taxon>metagenomes</taxon>
        <taxon>ecological metagenomes</taxon>
    </lineage>
</organism>
<dbReference type="GO" id="GO:0005886">
    <property type="term" value="C:plasma membrane"/>
    <property type="evidence" value="ECO:0007669"/>
    <property type="project" value="UniProtKB-SubCell"/>
</dbReference>
<evidence type="ECO:0000256" key="4">
    <source>
        <dbReference type="ARBA" id="ARBA00022692"/>
    </source>
</evidence>
<feature type="transmembrane region" description="Helical" evidence="7">
    <location>
        <begin position="132"/>
        <end position="156"/>
    </location>
</feature>
<evidence type="ECO:0000256" key="6">
    <source>
        <dbReference type="ARBA" id="ARBA00023136"/>
    </source>
</evidence>
<evidence type="ECO:0000256" key="7">
    <source>
        <dbReference type="SAM" id="Phobius"/>
    </source>
</evidence>
<dbReference type="GO" id="GO:0022857">
    <property type="term" value="F:transmembrane transporter activity"/>
    <property type="evidence" value="ECO:0007669"/>
    <property type="project" value="TreeGrafter"/>
</dbReference>
<dbReference type="EMBL" id="UOFD01000063">
    <property type="protein sequence ID" value="VAW53509.1"/>
    <property type="molecule type" value="Genomic_DNA"/>
</dbReference>
<feature type="transmembrane region" description="Helical" evidence="7">
    <location>
        <begin position="216"/>
        <end position="246"/>
    </location>
</feature>
<sequence length="418" mass="45545">MLFIVILLIIIALIGAPLFTVLASAALLASYSAEISPDILIIEMNRLTTSPNMIALPLFILAGVIMAHGGAPKRLVAFYRANFGFLPGGIAVVTLISCAFFTMFSGASGVTILALGGLLYPILKDEGYPQNFNLGLLTTSGSLGLLFPPSLAIIIYGIVAKVNIEEMFLAGLLPGLLLIIMLTIYSSYIGRQHNVKHHSFVFSEAIKTCKRCMFDILLPIGIVLGIFGGFVSLTEAAAVTVAYLLFIETTIYKTISIKKQGLSLLTEASTLFGSLIIILLIALGLTNLLIDAQLPMRLLDFIEQFIDSKIQFLILLNIFLLLVGALMDIFSALLVVVPLLLPLAARYDIHPIHLGIIFLANLEIGYSTPPIGINLFIASQRFKKPILTLFRSTIPFLLIMLVWLLAITYLPNLSLWHL</sequence>
<dbReference type="InterPro" id="IPR004681">
    <property type="entry name" value="TRAP_DctM"/>
</dbReference>
<keyword evidence="3" id="KW-0997">Cell inner membrane</keyword>